<proteinExistence type="predicted"/>
<sequence>MRNMFVTPHARKRFRERFRLQFHPSVFEDGRDIYVIRKLFAEAKYCDFELRMRIGNYNALCVKHGRVVRVSKVRNFVFVHDDSTIYTILKEGMVLSNVRF</sequence>
<dbReference type="KEGG" id="vg:26632626"/>
<name>A0A0K0L9F5_9CAUD</name>
<gene>
    <name evidence="1" type="ORF">vB_PaeM_PS2400047</name>
</gene>
<protein>
    <submittedName>
        <fullName evidence="1">Uncharacterized protein</fullName>
    </submittedName>
</protein>
<accession>A0A0K0L9F5</accession>
<dbReference type="GeneID" id="26632626"/>
<dbReference type="EMBL" id="KM434186">
    <property type="protein sequence ID" value="AIW01752.1"/>
    <property type="molecule type" value="Genomic_DNA"/>
</dbReference>
<dbReference type="Proteomes" id="UP000203203">
    <property type="component" value="Segment"/>
</dbReference>
<keyword evidence="2" id="KW-1185">Reference proteome</keyword>
<dbReference type="RefSeq" id="YP_009206012.1">
    <property type="nucleotide sequence ID" value="NC_028882.1"/>
</dbReference>
<evidence type="ECO:0000313" key="2">
    <source>
        <dbReference type="Proteomes" id="UP000203203"/>
    </source>
</evidence>
<reference evidence="2" key="1">
    <citation type="submission" date="2014-08" db="EMBL/GenBank/DDBJ databases">
        <authorList>
            <person name="Gozdek A."/>
            <person name="Dabrowski K."/>
            <person name="Lobocka M."/>
        </authorList>
    </citation>
    <scope>NUCLEOTIDE SEQUENCE [LARGE SCALE GENOMIC DNA]</scope>
</reference>
<organism evidence="1 2">
    <name type="scientific">Pseudomonas phage vB_PaeM_PS24</name>
    <dbReference type="NCBI Taxonomy" id="1542092"/>
    <lineage>
        <taxon>Viruses</taxon>
        <taxon>Duplodnaviria</taxon>
        <taxon>Heunggongvirae</taxon>
        <taxon>Uroviricota</taxon>
        <taxon>Caudoviricetes</taxon>
        <taxon>Vandenendeviridae</taxon>
        <taxon>Nankokuvirus</taxon>
        <taxon>Nankokuvirus PS24</taxon>
    </lineage>
</organism>
<evidence type="ECO:0000313" key="1">
    <source>
        <dbReference type="EMBL" id="AIW01752.1"/>
    </source>
</evidence>